<proteinExistence type="predicted"/>
<accession>A0A1X7UK89</accession>
<evidence type="ECO:0000313" key="2">
    <source>
        <dbReference type="EnsemblMetazoa" id="Aqu2.1.27914_001"/>
    </source>
</evidence>
<sequence>MQQVILLKRLRVSAENMEKESAENMEKFTTKKKPKIEKGKEGEEARKPSDKKEADSSERILCHSPPPLPPPLALVEHETQAACSTQTGRYCATYMNSNGSTPSAPSACNLPQYTDPVTPTN</sequence>
<feature type="compositionally biased region" description="Basic and acidic residues" evidence="1">
    <location>
        <begin position="36"/>
        <end position="61"/>
    </location>
</feature>
<name>A0A1X7UK89_AMPQE</name>
<organism evidence="2">
    <name type="scientific">Amphimedon queenslandica</name>
    <name type="common">Sponge</name>
    <dbReference type="NCBI Taxonomy" id="400682"/>
    <lineage>
        <taxon>Eukaryota</taxon>
        <taxon>Metazoa</taxon>
        <taxon>Porifera</taxon>
        <taxon>Demospongiae</taxon>
        <taxon>Heteroscleromorpha</taxon>
        <taxon>Haplosclerida</taxon>
        <taxon>Niphatidae</taxon>
        <taxon>Amphimedon</taxon>
    </lineage>
</organism>
<dbReference type="AlphaFoldDB" id="A0A1X7UK89"/>
<reference evidence="2" key="1">
    <citation type="submission" date="2017-05" db="UniProtKB">
        <authorList>
            <consortium name="EnsemblMetazoa"/>
        </authorList>
    </citation>
    <scope>IDENTIFICATION</scope>
</reference>
<feature type="region of interest" description="Disordered" evidence="1">
    <location>
        <begin position="14"/>
        <end position="72"/>
    </location>
</feature>
<dbReference type="InParanoid" id="A0A1X7UK89"/>
<feature type="compositionally biased region" description="Basic and acidic residues" evidence="1">
    <location>
        <begin position="16"/>
        <end position="29"/>
    </location>
</feature>
<protein>
    <submittedName>
        <fullName evidence="2">Uncharacterized protein</fullName>
    </submittedName>
</protein>
<evidence type="ECO:0000256" key="1">
    <source>
        <dbReference type="SAM" id="MobiDB-lite"/>
    </source>
</evidence>
<feature type="region of interest" description="Disordered" evidence="1">
    <location>
        <begin position="97"/>
        <end position="121"/>
    </location>
</feature>
<dbReference type="EnsemblMetazoa" id="Aqu2.1.27914_001">
    <property type="protein sequence ID" value="Aqu2.1.27914_001"/>
    <property type="gene ID" value="Aqu2.1.27914"/>
</dbReference>